<comment type="caution">
    <text evidence="1">The sequence shown here is derived from an EMBL/GenBank/DDBJ whole genome shotgun (WGS) entry which is preliminary data.</text>
</comment>
<evidence type="ECO:0000313" key="1">
    <source>
        <dbReference type="EMBL" id="KAH7923669.1"/>
    </source>
</evidence>
<sequence length="1603" mass="177297">MSVDYKSLECTIGDIQVVGLQGETRPARPCKPYATLNIDGNLKRTKVAPRGTVSWDDALSFFVQLESLLEVRIYEHRGAGRDLCIGILKEGIGDILSRANARVVSVQLPLRDTIVNLPLHIKFTITISSFSQPIVSQIHDAEEKALNMQMIPHPLESVQSRVGVLDQPVSNVWQVLLRKVKVFAKIVDGISEIHPYAKMAWSVLSAAYQIAVTQGNRDQNVLGLVEIMSDAYTFVHDADPLKKIESHSQVICMLSQQTIECAYFIRDYAKKKSFWMRTVKYMLSDVDARIQQYSDKFKSLMSALQGLAVVHTEISVLRALDGVKDIAAEVDLNDMPYADGARYHPEKICFPGTREQIIEQICDWANNDSNTRLFLLIGAAGSGKSAIAHTIARRFDAIGRLGSSYCFDRSRQYARRPENLFSTIARDLADLNPQYKRSLWQIVKDRRSLRTTTSIREQFEKFILAPTSDLASVGPVVIVIDALDESGDEAARAPLLSLLANEIPKLPPHFRILVTTRHEEDIMLAFERSRHFFPHISIDVDAKSTANDISKFVTAQLADVWSIERHRLNKQRCQLLVDNSGGLFQWASTACQFVKGNRENNRDPSEQLNAILHAGSPTTSSGSLDRLYHDLLSHLFNTRDQSCMTRFRSVMGLVLAVREPLSVSALRTLYRDPQAAEAIGSIVRPLGSLLEGAAEDLIPVHPLHVSFRDFLTDRTRSGEFFIDINLQNRRLALASLNVMKMDLRFNIYDFKTSYVFAKEIPDLRHRIKKAVSAQLSYACRFWIDHVWSTMGDTRLVGEVEDFLYNRLLFWLEVLALTKDGITVASRALLSLHDWSNNGYTRAFVKDASELVAVFGGIFAQSPPHIYLTALPFAPTQSKVARHYLKSYPRTLSVLAGGIPYWPSLQLAFEGHRHFVSSAIFSPDGRRVVSGSRDKTLRVWDAESGEVILRPLEGHDGWITSVAFSPNGKQVASGSYDKTIRVWNVESGEMVLGPLRGHFSRVNSVAFSPDGTMVVSGSGDKTLYLWDATSGEPIFRPLEGHTGEVRSVAFSPDGKHITSGSTDCTVRVWDAGSGQAALAPFVGHTNHVNTVAYSPDGRQIASGSYDRTIRIWDATNGMLASPPIRAHNDGVNSVAFSPDGKRLASGSLDRTIMIWEVETGCCISGPFEGHFGDILSVVFSPDGKRILSGSGDRTMRMWKAKMKERRIASRPFSGHSDAIRHITISPDGQHVASASCDRTVCIWDAKTGNAAMTPLTGHKDDVESVSFAPNGKRICSGSLDETLLMWNMNTGTEVSLGIGGHSGGVRSVAFSPDGRNIASGSADRTVCMRDMTGVVLWRSLAHRLTIKSVAFSPDSAYVVSGSSDKTIRVWKVGSGEDVFGPLRGHVGSVNSVAFSPEGSRIISGSDDGTIRFWNAQTGKLIPPLIKAHDDWIGSVCFSPDGKYVASSSDDATIRIWDAWTGESAGAPLEGHTDSVNTVVYSRDGKQILSASDDCTIRVWDVETMNDDSTSKAKQRSRDDGSFSIPTCARTVNKLHFPAVRPSADWKFDHGWIRDSQTGVLLFWLPPWARTGLWVPRNVLVISKTQTKLDFSKFAHGTAWVQCRG</sequence>
<accession>A0ACB8BDE1</accession>
<keyword evidence="2" id="KW-1185">Reference proteome</keyword>
<evidence type="ECO:0000313" key="2">
    <source>
        <dbReference type="Proteomes" id="UP000790709"/>
    </source>
</evidence>
<reference evidence="1" key="1">
    <citation type="journal article" date="2021" name="New Phytol.">
        <title>Evolutionary innovations through gain and loss of genes in the ectomycorrhizal Boletales.</title>
        <authorList>
            <person name="Wu G."/>
            <person name="Miyauchi S."/>
            <person name="Morin E."/>
            <person name="Kuo A."/>
            <person name="Drula E."/>
            <person name="Varga T."/>
            <person name="Kohler A."/>
            <person name="Feng B."/>
            <person name="Cao Y."/>
            <person name="Lipzen A."/>
            <person name="Daum C."/>
            <person name="Hundley H."/>
            <person name="Pangilinan J."/>
            <person name="Johnson J."/>
            <person name="Barry K."/>
            <person name="LaButti K."/>
            <person name="Ng V."/>
            <person name="Ahrendt S."/>
            <person name="Min B."/>
            <person name="Choi I.G."/>
            <person name="Park H."/>
            <person name="Plett J.M."/>
            <person name="Magnuson J."/>
            <person name="Spatafora J.W."/>
            <person name="Nagy L.G."/>
            <person name="Henrissat B."/>
            <person name="Grigoriev I.V."/>
            <person name="Yang Z.L."/>
            <person name="Xu J."/>
            <person name="Martin F.M."/>
        </authorList>
    </citation>
    <scope>NUCLEOTIDE SEQUENCE</scope>
    <source>
        <strain evidence="1">KUC20120723A-06</strain>
    </source>
</reference>
<name>A0ACB8BDE1_9AGAM</name>
<dbReference type="EMBL" id="MU266446">
    <property type="protein sequence ID" value="KAH7923669.1"/>
    <property type="molecule type" value="Genomic_DNA"/>
</dbReference>
<organism evidence="1 2">
    <name type="scientific">Leucogyrophana mollusca</name>
    <dbReference type="NCBI Taxonomy" id="85980"/>
    <lineage>
        <taxon>Eukaryota</taxon>
        <taxon>Fungi</taxon>
        <taxon>Dikarya</taxon>
        <taxon>Basidiomycota</taxon>
        <taxon>Agaricomycotina</taxon>
        <taxon>Agaricomycetes</taxon>
        <taxon>Agaricomycetidae</taxon>
        <taxon>Boletales</taxon>
        <taxon>Boletales incertae sedis</taxon>
        <taxon>Leucogyrophana</taxon>
    </lineage>
</organism>
<protein>
    <submittedName>
        <fullName evidence="1">WD40 repeat-like protein</fullName>
    </submittedName>
</protein>
<proteinExistence type="predicted"/>
<gene>
    <name evidence="1" type="ORF">BV22DRAFT_1092504</name>
</gene>
<dbReference type="Proteomes" id="UP000790709">
    <property type="component" value="Unassembled WGS sequence"/>
</dbReference>